<accession>A0A3A5JV24</accession>
<keyword evidence="2" id="KW-1185">Reference proteome</keyword>
<proteinExistence type="predicted"/>
<sequence>MTDIIKSKDYVDSFADVFITAGMKIGDNEYCKITFCRHMLAHTNMPEPGTRDAVAGLYLEAGQSVTLPMSMARNMAQAILNAPVTDASLLTPSEKK</sequence>
<protein>
    <submittedName>
        <fullName evidence="1">Uncharacterized protein</fullName>
    </submittedName>
</protein>
<reference evidence="1 2" key="1">
    <citation type="submission" date="2018-09" db="EMBL/GenBank/DDBJ databases">
        <title>Draft genome sequence of Buttiauxella izardii CCUG 35510T.</title>
        <authorList>
            <person name="Salva-Serra F."/>
            <person name="Marathe N."/>
            <person name="Moore E."/>
            <person name="Stadler-Svensson L."/>
            <person name="Engstrom-Jakobsson H."/>
        </authorList>
    </citation>
    <scope>NUCLEOTIDE SEQUENCE [LARGE SCALE GENOMIC DNA]</scope>
    <source>
        <strain evidence="1 2">CCUG 35510</strain>
    </source>
</reference>
<name>A0A3A5JV24_9ENTR</name>
<dbReference type="EMBL" id="QZWH01000006">
    <property type="protein sequence ID" value="RJT26891.1"/>
    <property type="molecule type" value="Genomic_DNA"/>
</dbReference>
<dbReference type="AlphaFoldDB" id="A0A3A5JV24"/>
<comment type="caution">
    <text evidence="1">The sequence shown here is derived from an EMBL/GenBank/DDBJ whole genome shotgun (WGS) entry which is preliminary data.</text>
</comment>
<dbReference type="OrthoDB" id="6629837at2"/>
<dbReference type="Proteomes" id="UP000276295">
    <property type="component" value="Unassembled WGS sequence"/>
</dbReference>
<organism evidence="1 2">
    <name type="scientific">Buttiauxella izardii</name>
    <dbReference type="NCBI Taxonomy" id="82991"/>
    <lineage>
        <taxon>Bacteria</taxon>
        <taxon>Pseudomonadati</taxon>
        <taxon>Pseudomonadota</taxon>
        <taxon>Gammaproteobacteria</taxon>
        <taxon>Enterobacterales</taxon>
        <taxon>Enterobacteriaceae</taxon>
        <taxon>Buttiauxella</taxon>
    </lineage>
</organism>
<dbReference type="RefSeq" id="WP_120063460.1">
    <property type="nucleotide sequence ID" value="NZ_QZWH01000006.1"/>
</dbReference>
<evidence type="ECO:0000313" key="1">
    <source>
        <dbReference type="EMBL" id="RJT26891.1"/>
    </source>
</evidence>
<gene>
    <name evidence="1" type="ORF">D6029_03640</name>
</gene>
<evidence type="ECO:0000313" key="2">
    <source>
        <dbReference type="Proteomes" id="UP000276295"/>
    </source>
</evidence>